<dbReference type="PANTHER" id="PTHR44586:SF17">
    <property type="entry name" value="DUF295 DOMAIN-CONTAINING PROTEIN"/>
    <property type="match status" value="1"/>
</dbReference>
<organism evidence="3 4">
    <name type="scientific">Urochloa decumbens</name>
    <dbReference type="NCBI Taxonomy" id="240449"/>
    <lineage>
        <taxon>Eukaryota</taxon>
        <taxon>Viridiplantae</taxon>
        <taxon>Streptophyta</taxon>
        <taxon>Embryophyta</taxon>
        <taxon>Tracheophyta</taxon>
        <taxon>Spermatophyta</taxon>
        <taxon>Magnoliopsida</taxon>
        <taxon>Liliopsida</taxon>
        <taxon>Poales</taxon>
        <taxon>Poaceae</taxon>
        <taxon>PACMAD clade</taxon>
        <taxon>Panicoideae</taxon>
        <taxon>Panicodae</taxon>
        <taxon>Paniceae</taxon>
        <taxon>Melinidinae</taxon>
        <taxon>Urochloa</taxon>
    </lineage>
</organism>
<evidence type="ECO:0008006" key="5">
    <source>
        <dbReference type="Google" id="ProtNLM"/>
    </source>
</evidence>
<proteinExistence type="predicted"/>
<dbReference type="SUPFAM" id="SSF50998">
    <property type="entry name" value="Quinoprotein alcohol dehydrogenase-like"/>
    <property type="match status" value="1"/>
</dbReference>
<sequence>METAVYPDWSGLPEELVLMVMQALGIPDLLRAGAVCPSWRAAGANLRRARFPIADSSPCLLYSAAADDPDTATVYNPSTGAAFKVRLPAPPFRSRHVVGSGHGWVITADEESNLQVVNPLTGAQVDLPPAATIHNVRPSYDNQGRPIYNLFGDHASPVGRREFRTMYYYRAYLSCSPSAGNACFVLLVHREEGQISYARVGDGRWTHIRTATVLPPGCGYYSAAYNDKDGLFYLLTCDHSVYTLDLSTAPAVSAVSAAAAIRKIAKGVKGMFDPIAEATTYAQWGDLVLTPWGDILLVWRDKECRQLDSPVQVPAGFEHEVTRPFHEMYTQDILLYKVGVNVNGRKKLVEIGGTDLRGHALFLGFNASMCLSTKDFPLLKPSCAYLTDDSWESISLNMFGCRDVGTWNFETQTLEEMKPVDAWLNWPQPIWITPSLLS</sequence>
<dbReference type="PANTHER" id="PTHR44586">
    <property type="entry name" value="F-BOX DOMAIN CONTAINING PROTEIN, EXPRESSED"/>
    <property type="match status" value="1"/>
</dbReference>
<evidence type="ECO:0000259" key="2">
    <source>
        <dbReference type="Pfam" id="PF12937"/>
    </source>
</evidence>
<dbReference type="SUPFAM" id="SSF81383">
    <property type="entry name" value="F-box domain"/>
    <property type="match status" value="1"/>
</dbReference>
<evidence type="ECO:0000313" key="3">
    <source>
        <dbReference type="EMBL" id="CAL4980302.1"/>
    </source>
</evidence>
<evidence type="ECO:0000259" key="1">
    <source>
        <dbReference type="Pfam" id="PF03478"/>
    </source>
</evidence>
<evidence type="ECO:0000313" key="4">
    <source>
        <dbReference type="Proteomes" id="UP001497457"/>
    </source>
</evidence>
<protein>
    <recommendedName>
        <fullName evidence="5">F-box domain-containing protein</fullName>
    </recommendedName>
</protein>
<reference evidence="3 4" key="2">
    <citation type="submission" date="2024-10" db="EMBL/GenBank/DDBJ databases">
        <authorList>
            <person name="Ryan C."/>
        </authorList>
    </citation>
    <scope>NUCLEOTIDE SEQUENCE [LARGE SCALE GENOMIC DNA]</scope>
</reference>
<dbReference type="Pfam" id="PF12937">
    <property type="entry name" value="F-box-like"/>
    <property type="match status" value="1"/>
</dbReference>
<dbReference type="EMBL" id="OZ075131">
    <property type="protein sequence ID" value="CAL4980302.1"/>
    <property type="molecule type" value="Genomic_DNA"/>
</dbReference>
<dbReference type="InterPro" id="IPR005174">
    <property type="entry name" value="KIB1-4_b-propeller"/>
</dbReference>
<dbReference type="InterPro" id="IPR001810">
    <property type="entry name" value="F-box_dom"/>
</dbReference>
<feature type="domain" description="KIB1-4 beta-propeller" evidence="1">
    <location>
        <begin position="75"/>
        <end position="408"/>
    </location>
</feature>
<accession>A0ABC9AKB4</accession>
<dbReference type="Pfam" id="PF03478">
    <property type="entry name" value="Beta-prop_KIB1-4"/>
    <property type="match status" value="1"/>
</dbReference>
<dbReference type="InterPro" id="IPR011047">
    <property type="entry name" value="Quinoprotein_ADH-like_sf"/>
</dbReference>
<feature type="domain" description="F-box" evidence="2">
    <location>
        <begin position="9"/>
        <end position="42"/>
    </location>
</feature>
<dbReference type="Gene3D" id="1.20.1280.50">
    <property type="match status" value="1"/>
</dbReference>
<name>A0ABC9AKB4_9POAL</name>
<dbReference type="Proteomes" id="UP001497457">
    <property type="component" value="Chromosome 21rd"/>
</dbReference>
<dbReference type="InterPro" id="IPR036047">
    <property type="entry name" value="F-box-like_dom_sf"/>
</dbReference>
<keyword evidence="4" id="KW-1185">Reference proteome</keyword>
<gene>
    <name evidence="3" type="ORF">URODEC1_LOCUS55604</name>
</gene>
<dbReference type="AlphaFoldDB" id="A0ABC9AKB4"/>
<reference evidence="4" key="1">
    <citation type="submission" date="2024-06" db="EMBL/GenBank/DDBJ databases">
        <authorList>
            <person name="Ryan C."/>
        </authorList>
    </citation>
    <scope>NUCLEOTIDE SEQUENCE [LARGE SCALE GENOMIC DNA]</scope>
</reference>